<keyword evidence="3" id="KW-1185">Reference proteome</keyword>
<feature type="region of interest" description="Disordered" evidence="1">
    <location>
        <begin position="68"/>
        <end position="89"/>
    </location>
</feature>
<proteinExistence type="predicted"/>
<dbReference type="InterPro" id="IPR007325">
    <property type="entry name" value="KFase/CYL"/>
</dbReference>
<protein>
    <submittedName>
        <fullName evidence="2">Cyclase family protein</fullName>
    </submittedName>
</protein>
<organism evidence="2 3">
    <name type="scientific">Streptomyces katsurahamanus</name>
    <dbReference type="NCBI Taxonomy" id="2577098"/>
    <lineage>
        <taxon>Bacteria</taxon>
        <taxon>Bacillati</taxon>
        <taxon>Actinomycetota</taxon>
        <taxon>Actinomycetes</taxon>
        <taxon>Kitasatosporales</taxon>
        <taxon>Streptomycetaceae</taxon>
        <taxon>Streptomyces</taxon>
    </lineage>
</organism>
<accession>A0ABW9NQM2</accession>
<evidence type="ECO:0000313" key="2">
    <source>
        <dbReference type="EMBL" id="MQS35359.1"/>
    </source>
</evidence>
<evidence type="ECO:0000256" key="1">
    <source>
        <dbReference type="SAM" id="MobiDB-lite"/>
    </source>
</evidence>
<sequence length="314" mass="33224">MVTHARPAGPPRLTAAEFDVLYRRLVSRAAWAQGDRGALDALTPARVLAAAREVRTGRTVTLAAPVETVPGPDNPEPARHRMSRQPAERTPGGLGFAMDSFAMNVHGDADSHIDALCHVIYDGTLHGGVAASTVTPGGAMALSIEAARDGIVGRGVLLDIPRLRGVAWLEPGDHVTADDLMAAETAQHIRVSGGDLLFVRVGHRRRRAELGAWHAAEARAGLHPSALEFLADRRVAVLGGDGNNDTAPSSTESIDFPVHVLAVHAMGLHLLDYLQFEDLAPLCAAEGRWSFLCVIAPLRLPDATGSPVNPIAVL</sequence>
<reference evidence="2 3" key="1">
    <citation type="submission" date="2019-06" db="EMBL/GenBank/DDBJ databases">
        <title>Comparative genomics and metabolomics analyses of clavulanic acid producing Streptomyces species provides insight into specialized metabolism and evolution of beta-lactam biosynthetic gene clusters.</title>
        <authorList>
            <person name="Moore M.A."/>
            <person name="Cruz-Morales P."/>
            <person name="Barona Gomez F."/>
            <person name="Kapil T."/>
        </authorList>
    </citation>
    <scope>NUCLEOTIDE SEQUENCE [LARGE SCALE GENOMIC DNA]</scope>
    <source>
        <strain evidence="2 3">T-272</strain>
    </source>
</reference>
<gene>
    <name evidence="2" type="ORF">FFZ77_06955</name>
</gene>
<comment type="caution">
    <text evidence="2">The sequence shown here is derived from an EMBL/GenBank/DDBJ whole genome shotgun (WGS) entry which is preliminary data.</text>
</comment>
<evidence type="ECO:0000313" key="3">
    <source>
        <dbReference type="Proteomes" id="UP000460558"/>
    </source>
</evidence>
<dbReference type="EMBL" id="VDEQ01000070">
    <property type="protein sequence ID" value="MQS35359.1"/>
    <property type="molecule type" value="Genomic_DNA"/>
</dbReference>
<dbReference type="RefSeq" id="WP_153481745.1">
    <property type="nucleotide sequence ID" value="NZ_VDEQ01000070.1"/>
</dbReference>
<dbReference type="InterPro" id="IPR037175">
    <property type="entry name" value="KFase_sf"/>
</dbReference>
<dbReference type="PANTHER" id="PTHR34861">
    <property type="match status" value="1"/>
</dbReference>
<dbReference type="PANTHER" id="PTHR34861:SF10">
    <property type="entry name" value="CYCLASE"/>
    <property type="match status" value="1"/>
</dbReference>
<name>A0ABW9NQM2_9ACTN</name>
<dbReference type="Pfam" id="PF04199">
    <property type="entry name" value="Cyclase"/>
    <property type="match status" value="1"/>
</dbReference>
<dbReference type="SUPFAM" id="SSF102198">
    <property type="entry name" value="Putative cyclase"/>
    <property type="match status" value="1"/>
</dbReference>
<dbReference type="Proteomes" id="UP000460558">
    <property type="component" value="Unassembled WGS sequence"/>
</dbReference>
<dbReference type="Gene3D" id="3.50.30.50">
    <property type="entry name" value="Putative cyclase"/>
    <property type="match status" value="1"/>
</dbReference>